<dbReference type="InterPro" id="IPR029063">
    <property type="entry name" value="SAM-dependent_MTases_sf"/>
</dbReference>
<dbReference type="CDD" id="cd02440">
    <property type="entry name" value="AdoMet_MTases"/>
    <property type="match status" value="1"/>
</dbReference>
<organism evidence="2 3">
    <name type="scientific">Hydrogenophaga laconesensis</name>
    <dbReference type="NCBI Taxonomy" id="1805971"/>
    <lineage>
        <taxon>Bacteria</taxon>
        <taxon>Pseudomonadati</taxon>
        <taxon>Pseudomonadota</taxon>
        <taxon>Betaproteobacteria</taxon>
        <taxon>Burkholderiales</taxon>
        <taxon>Comamonadaceae</taxon>
        <taxon>Hydrogenophaga</taxon>
    </lineage>
</organism>
<dbReference type="Gene3D" id="3.40.50.150">
    <property type="entry name" value="Vaccinia Virus protein VP39"/>
    <property type="match status" value="1"/>
</dbReference>
<dbReference type="GO" id="GO:0032259">
    <property type="term" value="P:methylation"/>
    <property type="evidence" value="ECO:0007669"/>
    <property type="project" value="UniProtKB-KW"/>
</dbReference>
<feature type="domain" description="Methyltransferase type 11" evidence="1">
    <location>
        <begin position="105"/>
        <end position="163"/>
    </location>
</feature>
<dbReference type="RefSeq" id="WP_204734413.1">
    <property type="nucleotide sequence ID" value="NZ_JAVDWE010000016.1"/>
</dbReference>
<accession>A0ABU1VH28</accession>
<dbReference type="PANTHER" id="PTHR43591">
    <property type="entry name" value="METHYLTRANSFERASE"/>
    <property type="match status" value="1"/>
</dbReference>
<evidence type="ECO:0000259" key="1">
    <source>
        <dbReference type="Pfam" id="PF08241"/>
    </source>
</evidence>
<evidence type="ECO:0000313" key="2">
    <source>
        <dbReference type="EMBL" id="MDR7096754.1"/>
    </source>
</evidence>
<keyword evidence="2" id="KW-0808">Transferase</keyword>
<dbReference type="SUPFAM" id="SSF53335">
    <property type="entry name" value="S-adenosyl-L-methionine-dependent methyltransferases"/>
    <property type="match status" value="1"/>
</dbReference>
<keyword evidence="2" id="KW-0489">Methyltransferase</keyword>
<evidence type="ECO:0000313" key="3">
    <source>
        <dbReference type="Proteomes" id="UP001265550"/>
    </source>
</evidence>
<gene>
    <name evidence="2" type="ORF">J2X09_004511</name>
</gene>
<name>A0ABU1VH28_9BURK</name>
<dbReference type="PANTHER" id="PTHR43591:SF110">
    <property type="entry name" value="RHODANESE DOMAIN-CONTAINING PROTEIN"/>
    <property type="match status" value="1"/>
</dbReference>
<sequence length="248" mass="28172">MNKYTKYLSEILGSVVKGQFSAPSRHCVSCMRKTRFLVSGPESRSIRCLNCKSTAISLATVAQIQRLALNPESSAVYELSYHGAVHRYLKQRFANFECSEYFGPSALGEVVDGVRNEDVQRLSFADGTFDLISCTEVFEHVPDYLAGFSEVFRVLRPQGWFVMTVPFFDTVHTQAICRLTSNGSLQWLQEEEYHDSQVTGVGTVPVFWHHSRHQILEDLRKVGFRTARLEESRDYVAHIPQLVVVAQK</sequence>
<dbReference type="InterPro" id="IPR013216">
    <property type="entry name" value="Methyltransf_11"/>
</dbReference>
<keyword evidence="3" id="KW-1185">Reference proteome</keyword>
<proteinExistence type="predicted"/>
<comment type="caution">
    <text evidence="2">The sequence shown here is derived from an EMBL/GenBank/DDBJ whole genome shotgun (WGS) entry which is preliminary data.</text>
</comment>
<dbReference type="Proteomes" id="UP001265550">
    <property type="component" value="Unassembled WGS sequence"/>
</dbReference>
<reference evidence="2 3" key="1">
    <citation type="submission" date="2023-07" db="EMBL/GenBank/DDBJ databases">
        <title>Sorghum-associated microbial communities from plants grown in Nebraska, USA.</title>
        <authorList>
            <person name="Schachtman D."/>
        </authorList>
    </citation>
    <scope>NUCLEOTIDE SEQUENCE [LARGE SCALE GENOMIC DNA]</scope>
    <source>
        <strain evidence="2 3">BE240</strain>
    </source>
</reference>
<protein>
    <submittedName>
        <fullName evidence="2">SAM-dependent methyltransferase</fullName>
    </submittedName>
</protein>
<dbReference type="GO" id="GO:0008168">
    <property type="term" value="F:methyltransferase activity"/>
    <property type="evidence" value="ECO:0007669"/>
    <property type="project" value="UniProtKB-KW"/>
</dbReference>
<dbReference type="Pfam" id="PF08241">
    <property type="entry name" value="Methyltransf_11"/>
    <property type="match status" value="1"/>
</dbReference>
<dbReference type="EMBL" id="JAVDWE010000016">
    <property type="protein sequence ID" value="MDR7096754.1"/>
    <property type="molecule type" value="Genomic_DNA"/>
</dbReference>